<evidence type="ECO:0000256" key="1">
    <source>
        <dbReference type="SAM" id="SignalP"/>
    </source>
</evidence>
<name>A0A8D8FAN0_CULPI</name>
<organism evidence="2">
    <name type="scientific">Culex pipiens</name>
    <name type="common">House mosquito</name>
    <dbReference type="NCBI Taxonomy" id="7175"/>
    <lineage>
        <taxon>Eukaryota</taxon>
        <taxon>Metazoa</taxon>
        <taxon>Ecdysozoa</taxon>
        <taxon>Arthropoda</taxon>
        <taxon>Hexapoda</taxon>
        <taxon>Insecta</taxon>
        <taxon>Pterygota</taxon>
        <taxon>Neoptera</taxon>
        <taxon>Endopterygota</taxon>
        <taxon>Diptera</taxon>
        <taxon>Nematocera</taxon>
        <taxon>Culicoidea</taxon>
        <taxon>Culicidae</taxon>
        <taxon>Culicinae</taxon>
        <taxon>Culicini</taxon>
        <taxon>Culex</taxon>
        <taxon>Culex</taxon>
    </lineage>
</organism>
<keyword evidence="1" id="KW-0732">Signal</keyword>
<accession>A0A8D8FAN0</accession>
<feature type="signal peptide" evidence="1">
    <location>
        <begin position="1"/>
        <end position="20"/>
    </location>
</feature>
<evidence type="ECO:0000313" key="2">
    <source>
        <dbReference type="EMBL" id="CAG6463755.1"/>
    </source>
</evidence>
<dbReference type="AlphaFoldDB" id="A0A8D8FAN0"/>
<proteinExistence type="predicted"/>
<reference evidence="2" key="1">
    <citation type="submission" date="2021-05" db="EMBL/GenBank/DDBJ databases">
        <authorList>
            <person name="Alioto T."/>
            <person name="Alioto T."/>
            <person name="Gomez Garrido J."/>
        </authorList>
    </citation>
    <scope>NUCLEOTIDE SEQUENCE</scope>
</reference>
<sequence length="176" mass="19840">MARVFFWFVLFLAQCPTMPCHNCEKHRDLIKHLYHDSQKDKENLKILRNGFMISTARLATIGYLHRLERAASVAIIFSIVPNTGRSILVYRGTATSWDEPGITNSGPATSAVESVPNHAELHSHIGANGCRNKATYPHILQQLVLIRSFLLFLADSLQKFSTTGKDARYKTTAEHF</sequence>
<dbReference type="EMBL" id="HBUE01049545">
    <property type="protein sequence ID" value="CAG6463755.1"/>
    <property type="molecule type" value="Transcribed_RNA"/>
</dbReference>
<feature type="chain" id="PRO_5034763797" evidence="1">
    <location>
        <begin position="21"/>
        <end position="176"/>
    </location>
</feature>
<protein>
    <submittedName>
        <fullName evidence="2">(northern house mosquito) hypothetical protein</fullName>
    </submittedName>
</protein>